<feature type="region of interest" description="Disordered" evidence="14">
    <location>
        <begin position="262"/>
        <end position="296"/>
    </location>
</feature>
<dbReference type="GO" id="GO:0005886">
    <property type="term" value="C:plasma membrane"/>
    <property type="evidence" value="ECO:0007669"/>
    <property type="project" value="UniProtKB-SubCell"/>
</dbReference>
<dbReference type="Pfam" id="PF06580">
    <property type="entry name" value="His_kinase"/>
    <property type="match status" value="1"/>
</dbReference>
<dbReference type="InterPro" id="IPR010559">
    <property type="entry name" value="Sig_transdc_His_kin_internal"/>
</dbReference>
<feature type="transmembrane region" description="Helical" evidence="15">
    <location>
        <begin position="43"/>
        <end position="65"/>
    </location>
</feature>
<evidence type="ECO:0000259" key="16">
    <source>
        <dbReference type="SMART" id="SM00387"/>
    </source>
</evidence>
<organism evidence="17 18">
    <name type="scientific">Merdimonas faecis</name>
    <dbReference type="NCBI Taxonomy" id="1653435"/>
    <lineage>
        <taxon>Bacteria</taxon>
        <taxon>Bacillati</taxon>
        <taxon>Bacillota</taxon>
        <taxon>Clostridia</taxon>
        <taxon>Lachnospirales</taxon>
        <taxon>Lachnospiraceae</taxon>
        <taxon>Merdimonas</taxon>
    </lineage>
</organism>
<dbReference type="GO" id="GO:0000155">
    <property type="term" value="F:phosphorelay sensor kinase activity"/>
    <property type="evidence" value="ECO:0007669"/>
    <property type="project" value="InterPro"/>
</dbReference>
<dbReference type="EMBL" id="DYXE01000093">
    <property type="protein sequence ID" value="HJH50962.1"/>
    <property type="molecule type" value="Genomic_DNA"/>
</dbReference>
<comment type="catalytic activity">
    <reaction evidence="1">
        <text>ATP + protein L-histidine = ADP + protein N-phospho-L-histidine.</text>
        <dbReference type="EC" id="2.7.13.3"/>
    </reaction>
</comment>
<dbReference type="InterPro" id="IPR011620">
    <property type="entry name" value="Sig_transdc_His_kinase_LytS_TM"/>
</dbReference>
<dbReference type="RefSeq" id="WP_277272569.1">
    <property type="nucleotide sequence ID" value="NZ_DYXE01000093.1"/>
</dbReference>
<evidence type="ECO:0000256" key="4">
    <source>
        <dbReference type="ARBA" id="ARBA00022475"/>
    </source>
</evidence>
<evidence type="ECO:0000256" key="14">
    <source>
        <dbReference type="SAM" id="MobiDB-lite"/>
    </source>
</evidence>
<feature type="transmembrane region" description="Helical" evidence="15">
    <location>
        <begin position="143"/>
        <end position="161"/>
    </location>
</feature>
<feature type="transmembrane region" description="Helical" evidence="15">
    <location>
        <begin position="12"/>
        <end position="31"/>
    </location>
</feature>
<evidence type="ECO:0000313" key="17">
    <source>
        <dbReference type="EMBL" id="HJH50962.1"/>
    </source>
</evidence>
<keyword evidence="5" id="KW-0597">Phosphoprotein</keyword>
<keyword evidence="8" id="KW-0547">Nucleotide-binding</keyword>
<evidence type="ECO:0000256" key="1">
    <source>
        <dbReference type="ARBA" id="ARBA00000085"/>
    </source>
</evidence>
<evidence type="ECO:0000256" key="12">
    <source>
        <dbReference type="ARBA" id="ARBA00023012"/>
    </source>
</evidence>
<keyword evidence="6" id="KW-0808">Transferase</keyword>
<dbReference type="PANTHER" id="PTHR34220:SF7">
    <property type="entry name" value="SENSOR HISTIDINE KINASE YPDA"/>
    <property type="match status" value="1"/>
</dbReference>
<keyword evidence="4" id="KW-1003">Cell membrane</keyword>
<proteinExistence type="predicted"/>
<dbReference type="Gene3D" id="3.30.450.40">
    <property type="match status" value="1"/>
</dbReference>
<dbReference type="AlphaFoldDB" id="A0A9D2VZD2"/>
<feature type="transmembrane region" description="Helical" evidence="15">
    <location>
        <begin position="110"/>
        <end position="131"/>
    </location>
</feature>
<evidence type="ECO:0000256" key="3">
    <source>
        <dbReference type="ARBA" id="ARBA00012438"/>
    </source>
</evidence>
<dbReference type="GO" id="GO:0071555">
    <property type="term" value="P:cell wall organization"/>
    <property type="evidence" value="ECO:0007669"/>
    <property type="project" value="InterPro"/>
</dbReference>
<dbReference type="Gene3D" id="3.30.565.10">
    <property type="entry name" value="Histidine kinase-like ATPase, C-terminal domain"/>
    <property type="match status" value="1"/>
</dbReference>
<dbReference type="Pfam" id="PF02518">
    <property type="entry name" value="HATPase_c"/>
    <property type="match status" value="1"/>
</dbReference>
<keyword evidence="10" id="KW-0067">ATP-binding</keyword>
<dbReference type="InterPro" id="IPR003594">
    <property type="entry name" value="HATPase_dom"/>
</dbReference>
<dbReference type="InterPro" id="IPR050640">
    <property type="entry name" value="Bact_2-comp_sensor_kinase"/>
</dbReference>
<dbReference type="Proteomes" id="UP000813420">
    <property type="component" value="Unassembled WGS sequence"/>
</dbReference>
<dbReference type="InterPro" id="IPR036890">
    <property type="entry name" value="HATPase_C_sf"/>
</dbReference>
<dbReference type="EC" id="2.7.13.3" evidence="3"/>
<evidence type="ECO:0000256" key="10">
    <source>
        <dbReference type="ARBA" id="ARBA00022840"/>
    </source>
</evidence>
<dbReference type="PANTHER" id="PTHR34220">
    <property type="entry name" value="SENSOR HISTIDINE KINASE YPDA"/>
    <property type="match status" value="1"/>
</dbReference>
<name>A0A9D2VZD2_9FIRM</name>
<feature type="transmembrane region" description="Helical" evidence="15">
    <location>
        <begin position="181"/>
        <end position="199"/>
    </location>
</feature>
<evidence type="ECO:0000256" key="15">
    <source>
        <dbReference type="SAM" id="Phobius"/>
    </source>
</evidence>
<keyword evidence="7 15" id="KW-0812">Transmembrane</keyword>
<keyword evidence="9 17" id="KW-0418">Kinase</keyword>
<evidence type="ECO:0000256" key="5">
    <source>
        <dbReference type="ARBA" id="ARBA00022553"/>
    </source>
</evidence>
<dbReference type="InterPro" id="IPR029016">
    <property type="entry name" value="GAF-like_dom_sf"/>
</dbReference>
<dbReference type="GO" id="GO:0005524">
    <property type="term" value="F:ATP binding"/>
    <property type="evidence" value="ECO:0007669"/>
    <property type="project" value="UniProtKB-KW"/>
</dbReference>
<comment type="caution">
    <text evidence="17">The sequence shown here is derived from an EMBL/GenBank/DDBJ whole genome shotgun (WGS) entry which is preliminary data.</text>
</comment>
<dbReference type="SUPFAM" id="SSF55874">
    <property type="entry name" value="ATPase domain of HSP90 chaperone/DNA topoisomerase II/histidine kinase"/>
    <property type="match status" value="1"/>
</dbReference>
<evidence type="ECO:0000256" key="11">
    <source>
        <dbReference type="ARBA" id="ARBA00022989"/>
    </source>
</evidence>
<evidence type="ECO:0000256" key="2">
    <source>
        <dbReference type="ARBA" id="ARBA00004651"/>
    </source>
</evidence>
<reference evidence="17" key="2">
    <citation type="submission" date="2021-09" db="EMBL/GenBank/DDBJ databases">
        <authorList>
            <person name="Gilroy R."/>
        </authorList>
    </citation>
    <scope>NUCLEOTIDE SEQUENCE</scope>
    <source>
        <strain evidence="17">USAMLcec4-12693</strain>
    </source>
</reference>
<sequence length="604" mass="68406">MRIHMESLIFEVTLNIALLVLVATLLSKLQVIQTTISQERRSFAGQVFLAAVFGAVIILSVYTGIEVGGYNMNTRVIAAIASGILGGPVVGMYASMIGAVYVYFLSGDPAFAMASAFSTVLFGLLGGGFYPYFQRGKWKYRDLFFLTCFAEICDLVIILRMVNPFSLALETVMRAGPLMTVMNAVGILLFISSFNHIFIRQDIESSRQLQRASELAKRCIPLLGNGLRDKENMERLVGVLMESSGWTGVILTDKEKILAWEQKEEETEGQERQFWPGSLPGQDGQDQENRGREGAASLPEISEIPEIGREAMEKGELLIAYKVPKTSAWYEWMKDYSMIAAPFLIEKEAIGSLIVWTKKQWVFRQSDVELLQNLVEIASAQIALSELERQRMLRQQAEFKALQFQVNPHFLFNALNTISYVCRENSGRARELLVILAEYFRYNLGEGRYMVPMEEELKHVRDYLEIEKARFEDKLEVTYDLPETMDIRIPTLILQPIVENAVRYGIGRDGKRKVHIAAERDKGGIVVSVRDQGKGFQEEILEKLERGEPVGGSIGLRNVDQRMKRTYGEDHGIQISSTDEGSCVRLWFSKECRKETKEGEDMRK</sequence>
<keyword evidence="12" id="KW-0902">Two-component regulatory system</keyword>
<evidence type="ECO:0000256" key="7">
    <source>
        <dbReference type="ARBA" id="ARBA00022692"/>
    </source>
</evidence>
<evidence type="ECO:0000256" key="13">
    <source>
        <dbReference type="ARBA" id="ARBA00023136"/>
    </source>
</evidence>
<comment type="subcellular location">
    <subcellularLocation>
        <location evidence="2">Cell membrane</location>
        <topology evidence="2">Multi-pass membrane protein</topology>
    </subcellularLocation>
</comment>
<evidence type="ECO:0000256" key="9">
    <source>
        <dbReference type="ARBA" id="ARBA00022777"/>
    </source>
</evidence>
<keyword evidence="11 15" id="KW-1133">Transmembrane helix</keyword>
<dbReference type="SMART" id="SM00387">
    <property type="entry name" value="HATPase_c"/>
    <property type="match status" value="1"/>
</dbReference>
<evidence type="ECO:0000313" key="18">
    <source>
        <dbReference type="Proteomes" id="UP000813420"/>
    </source>
</evidence>
<reference evidence="17" key="1">
    <citation type="journal article" date="2021" name="PeerJ">
        <title>Extensive microbial diversity within the chicken gut microbiome revealed by metagenomics and culture.</title>
        <authorList>
            <person name="Gilroy R."/>
            <person name="Ravi A."/>
            <person name="Getino M."/>
            <person name="Pursley I."/>
            <person name="Horton D.L."/>
            <person name="Alikhan N.F."/>
            <person name="Baker D."/>
            <person name="Gharbi K."/>
            <person name="Hall N."/>
            <person name="Watson M."/>
            <person name="Adriaenssens E.M."/>
            <person name="Foster-Nyarko E."/>
            <person name="Jarju S."/>
            <person name="Secka A."/>
            <person name="Antonio M."/>
            <person name="Oren A."/>
            <person name="Chaudhuri R.R."/>
            <person name="La Ragione R."/>
            <person name="Hildebrand F."/>
            <person name="Pallen M.J."/>
        </authorList>
    </citation>
    <scope>NUCLEOTIDE SEQUENCE</scope>
    <source>
        <strain evidence="17">USAMLcec4-12693</strain>
    </source>
</reference>
<feature type="transmembrane region" description="Helical" evidence="15">
    <location>
        <begin position="77"/>
        <end position="104"/>
    </location>
</feature>
<protein>
    <recommendedName>
        <fullName evidence="3">histidine kinase</fullName>
        <ecNumber evidence="3">2.7.13.3</ecNumber>
    </recommendedName>
</protein>
<keyword evidence="13 15" id="KW-0472">Membrane</keyword>
<evidence type="ECO:0000256" key="8">
    <source>
        <dbReference type="ARBA" id="ARBA00022741"/>
    </source>
</evidence>
<evidence type="ECO:0000256" key="6">
    <source>
        <dbReference type="ARBA" id="ARBA00022679"/>
    </source>
</evidence>
<accession>A0A9D2VZD2</accession>
<dbReference type="Pfam" id="PF07694">
    <property type="entry name" value="5TM-5TMR_LYT"/>
    <property type="match status" value="1"/>
</dbReference>
<dbReference type="SUPFAM" id="SSF55781">
    <property type="entry name" value="GAF domain-like"/>
    <property type="match status" value="1"/>
</dbReference>
<feature type="domain" description="Histidine kinase/HSP90-like ATPase" evidence="16">
    <location>
        <begin position="485"/>
        <end position="592"/>
    </location>
</feature>
<gene>
    <name evidence="17" type="ORF">K8V39_11975</name>
</gene>